<reference evidence="2" key="2">
    <citation type="submission" date="2020-09" db="EMBL/GenBank/DDBJ databases">
        <authorList>
            <person name="Sun Q."/>
            <person name="Zhou Y."/>
        </authorList>
    </citation>
    <scope>NUCLEOTIDE SEQUENCE</scope>
    <source>
        <strain evidence="2">CGMCC 1.8984</strain>
    </source>
</reference>
<name>A0A917PV30_9MICO</name>
<sequence>MPTTTVIAHKDAYALWSRLQAEFDRYHSAISYIPIDQTRIQDDLRRYLCLRCAGFLERLVHDSVLRYLDAKASGPALEFAKSFYRTTPNLNADSFAKLMARFGDDHADRFNAFLTPTLKDSLNDLASIRNPIAHGEAAGGQKLDPERYRRLCKAVYDWLTGDFLTPVGVGMVVELGATSPTSR</sequence>
<reference evidence="2" key="1">
    <citation type="journal article" date="2014" name="Int. J. Syst. Evol. Microbiol.">
        <title>Complete genome sequence of Corynebacterium casei LMG S-19264T (=DSM 44701T), isolated from a smear-ripened cheese.</title>
        <authorList>
            <consortium name="US DOE Joint Genome Institute (JGI-PGF)"/>
            <person name="Walter F."/>
            <person name="Albersmeier A."/>
            <person name="Kalinowski J."/>
            <person name="Ruckert C."/>
        </authorList>
    </citation>
    <scope>NUCLEOTIDE SEQUENCE</scope>
    <source>
        <strain evidence="2">CGMCC 1.8984</strain>
    </source>
</reference>
<evidence type="ECO:0000313" key="3">
    <source>
        <dbReference type="Proteomes" id="UP000636956"/>
    </source>
</evidence>
<proteinExistence type="predicted"/>
<dbReference type="InterPro" id="IPR041519">
    <property type="entry name" value="HEPN_RiboL-PSP"/>
</dbReference>
<dbReference type="RefSeq" id="WP_188744743.1">
    <property type="nucleotide sequence ID" value="NZ_BAABFW010000022.1"/>
</dbReference>
<dbReference type="Pfam" id="PF18735">
    <property type="entry name" value="HEPN_RiboL-PSP"/>
    <property type="match status" value="1"/>
</dbReference>
<gene>
    <name evidence="2" type="ORF">GCM10011372_35570</name>
</gene>
<accession>A0A917PV30</accession>
<dbReference type="AlphaFoldDB" id="A0A917PV30"/>
<protein>
    <recommendedName>
        <fullName evidence="1">RiboL-PSP-HEPN domain-containing protein</fullName>
    </recommendedName>
</protein>
<dbReference type="Proteomes" id="UP000636956">
    <property type="component" value="Unassembled WGS sequence"/>
</dbReference>
<comment type="caution">
    <text evidence="2">The sequence shown here is derived from an EMBL/GenBank/DDBJ whole genome shotgun (WGS) entry which is preliminary data.</text>
</comment>
<evidence type="ECO:0000259" key="1">
    <source>
        <dbReference type="Pfam" id="PF18735"/>
    </source>
</evidence>
<evidence type="ECO:0000313" key="2">
    <source>
        <dbReference type="EMBL" id="GGJ94138.1"/>
    </source>
</evidence>
<feature type="domain" description="RiboL-PSP-HEPN" evidence="1">
    <location>
        <begin position="37"/>
        <end position="153"/>
    </location>
</feature>
<organism evidence="2 3">
    <name type="scientific">Agromyces bauzanensis</name>
    <dbReference type="NCBI Taxonomy" id="1308924"/>
    <lineage>
        <taxon>Bacteria</taxon>
        <taxon>Bacillati</taxon>
        <taxon>Actinomycetota</taxon>
        <taxon>Actinomycetes</taxon>
        <taxon>Micrococcales</taxon>
        <taxon>Microbacteriaceae</taxon>
        <taxon>Agromyces</taxon>
    </lineage>
</organism>
<keyword evidence="3" id="KW-1185">Reference proteome</keyword>
<dbReference type="EMBL" id="BMMD01000039">
    <property type="protein sequence ID" value="GGJ94138.1"/>
    <property type="molecule type" value="Genomic_DNA"/>
</dbReference>